<feature type="transmembrane region" description="Helical" evidence="1">
    <location>
        <begin position="9"/>
        <end position="31"/>
    </location>
</feature>
<evidence type="ECO:0000313" key="3">
    <source>
        <dbReference type="Proteomes" id="UP000624701"/>
    </source>
</evidence>
<keyword evidence="3" id="KW-1185">Reference proteome</keyword>
<accession>A0ABQ2BZ22</accession>
<evidence type="ECO:0000313" key="2">
    <source>
        <dbReference type="EMBL" id="GGI56802.1"/>
    </source>
</evidence>
<feature type="transmembrane region" description="Helical" evidence="1">
    <location>
        <begin position="61"/>
        <end position="81"/>
    </location>
</feature>
<sequence length="181" mass="20868">MNAIQLTKYVAIMVLATFLTFFFHEMSHWIAYELLGYDAGFTLNGASLKDATIKLPKAHRIITSISAPIFTIIQAIVFYFILKKRKNIMLYPFLFLPFIMRLGASWANQFKPNDEGRVSLDLGLNLYTISIIVVAFLFYLIFKISKKNKYSLGFNIMTFIISGLLLFGLVYLDSKYKIRFV</sequence>
<protein>
    <submittedName>
        <fullName evidence="2">Uncharacterized protein</fullName>
    </submittedName>
</protein>
<dbReference type="Proteomes" id="UP000624701">
    <property type="component" value="Unassembled WGS sequence"/>
</dbReference>
<dbReference type="EMBL" id="BMDQ01000001">
    <property type="protein sequence ID" value="GGI56802.1"/>
    <property type="molecule type" value="Genomic_DNA"/>
</dbReference>
<reference evidence="3" key="1">
    <citation type="journal article" date="2019" name="Int. J. Syst. Evol. Microbiol.">
        <title>The Global Catalogue of Microorganisms (GCM) 10K type strain sequencing project: providing services to taxonomists for standard genome sequencing and annotation.</title>
        <authorList>
            <consortium name="The Broad Institute Genomics Platform"/>
            <consortium name="The Broad Institute Genome Sequencing Center for Infectious Disease"/>
            <person name="Wu L."/>
            <person name="Ma J."/>
        </authorList>
    </citation>
    <scope>NUCLEOTIDE SEQUENCE [LARGE SCALE GENOMIC DNA]</scope>
    <source>
        <strain evidence="3">CCM 8681</strain>
    </source>
</reference>
<dbReference type="RefSeq" id="WP_188373698.1">
    <property type="nucleotide sequence ID" value="NZ_BMDQ01000001.1"/>
</dbReference>
<evidence type="ECO:0000256" key="1">
    <source>
        <dbReference type="SAM" id="Phobius"/>
    </source>
</evidence>
<feature type="transmembrane region" description="Helical" evidence="1">
    <location>
        <begin position="88"/>
        <end position="104"/>
    </location>
</feature>
<keyword evidence="1" id="KW-1133">Transmembrane helix</keyword>
<gene>
    <name evidence="2" type="ORF">GCM10011444_11110</name>
</gene>
<comment type="caution">
    <text evidence="2">The sequence shown here is derived from an EMBL/GenBank/DDBJ whole genome shotgun (WGS) entry which is preliminary data.</text>
</comment>
<proteinExistence type="predicted"/>
<name>A0ABQ2BZ22_9FLAO</name>
<keyword evidence="1" id="KW-0472">Membrane</keyword>
<organism evidence="2 3">
    <name type="scientific">Winogradskyella haliclonae</name>
    <dbReference type="NCBI Taxonomy" id="2048558"/>
    <lineage>
        <taxon>Bacteria</taxon>
        <taxon>Pseudomonadati</taxon>
        <taxon>Bacteroidota</taxon>
        <taxon>Flavobacteriia</taxon>
        <taxon>Flavobacteriales</taxon>
        <taxon>Flavobacteriaceae</taxon>
        <taxon>Winogradskyella</taxon>
    </lineage>
</organism>
<feature type="transmembrane region" description="Helical" evidence="1">
    <location>
        <begin position="154"/>
        <end position="172"/>
    </location>
</feature>
<feature type="transmembrane region" description="Helical" evidence="1">
    <location>
        <begin position="124"/>
        <end position="142"/>
    </location>
</feature>
<keyword evidence="1" id="KW-0812">Transmembrane</keyword>